<evidence type="ECO:0000256" key="1">
    <source>
        <dbReference type="SAM" id="MobiDB-lite"/>
    </source>
</evidence>
<protein>
    <submittedName>
        <fullName evidence="2">Uncharacterized protein</fullName>
    </submittedName>
</protein>
<feature type="region of interest" description="Disordered" evidence="1">
    <location>
        <begin position="481"/>
        <end position="537"/>
    </location>
</feature>
<feature type="region of interest" description="Disordered" evidence="1">
    <location>
        <begin position="268"/>
        <end position="322"/>
    </location>
</feature>
<dbReference type="AlphaFoldDB" id="A0A1E1J4R5"/>
<feature type="region of interest" description="Disordered" evidence="1">
    <location>
        <begin position="598"/>
        <end position="618"/>
    </location>
</feature>
<feature type="compositionally biased region" description="Polar residues" evidence="1">
    <location>
        <begin position="268"/>
        <end position="280"/>
    </location>
</feature>
<evidence type="ECO:0000313" key="2">
    <source>
        <dbReference type="EMBL" id="CCM18582.1"/>
    </source>
</evidence>
<feature type="compositionally biased region" description="Pro residues" evidence="1">
    <location>
        <begin position="301"/>
        <end position="314"/>
    </location>
</feature>
<reference evidence="2" key="1">
    <citation type="submission" date="2012-08" db="EMBL/GenBank/DDBJ databases">
        <title>Comparative genomics of metastatic and non-metastatic Leishmania guyanensis provides insights into polygenic factors involved in Leishmania RNA virus infection.</title>
        <authorList>
            <person name="Smith D."/>
            <person name="Hertz-Fowler C."/>
            <person name="Martin R."/>
            <person name="Dickens N."/>
            <person name="Fasel N."/>
            <person name="Falquet L."/>
            <person name="Beverley S."/>
            <person name="Zangger H."/>
            <person name="Calderon-Copete S."/>
            <person name="Mottram J."/>
            <person name="Xenarios I."/>
        </authorList>
    </citation>
    <scope>NUCLEOTIDE SEQUENCE</scope>
    <source>
        <strain evidence="2">MHOM/BR/75/M4147/SSU:IR2SAT-LUC</strain>
    </source>
</reference>
<feature type="region of interest" description="Disordered" evidence="1">
    <location>
        <begin position="634"/>
        <end position="705"/>
    </location>
</feature>
<proteinExistence type="predicted"/>
<organism evidence="2">
    <name type="scientific">Leishmania guyanensis</name>
    <dbReference type="NCBI Taxonomy" id="5670"/>
    <lineage>
        <taxon>Eukaryota</taxon>
        <taxon>Discoba</taxon>
        <taxon>Euglenozoa</taxon>
        <taxon>Kinetoplastea</taxon>
        <taxon>Metakinetoplastina</taxon>
        <taxon>Trypanosomatida</taxon>
        <taxon>Trypanosomatidae</taxon>
        <taxon>Leishmaniinae</taxon>
        <taxon>Leishmania</taxon>
        <taxon>Leishmania guyanensis species complex</taxon>
    </lineage>
</organism>
<dbReference type="EMBL" id="CALQ01001593">
    <property type="protein sequence ID" value="CCM18582.1"/>
    <property type="molecule type" value="Genomic_DNA"/>
</dbReference>
<accession>A0A1E1J4R5</accession>
<feature type="compositionally biased region" description="Polar residues" evidence="1">
    <location>
        <begin position="689"/>
        <end position="699"/>
    </location>
</feature>
<name>A0A1E1J4R5_LEIGU</name>
<gene>
    <name evidence="2" type="primary">LgM4147LRVhigh.33.01950.00840</name>
    <name evidence="2" type="ORF">BN36_3360700</name>
</gene>
<sequence length="763" mass="81774">MDIAPSSSCALRKRLWGLFNIYSTVMPSSNGVCELAEARRLEVPRYRSCLDALARLSSFRNLFLGSEDDMAIRAASTQLQSRLIQEMLWEEAVRLDVDCARQQRRLDPLEVQRSTAPWLSNDLDADRDVFGRALYSSAACSHGGDSTPNEDAGAADDVKGSISWNALYSVVVLYLYDQHCFHRSFLAPQVDALRSGHNEAKTMHTGGLDGAYVKVKQIHVAAMAPLVRRKTTYASRATPAGATQAAEQRPCDGATTSTSSLWYVNPSFSSQGTQSQQPTLKNAVGQHVEEEHAGRSLKPVCTPPRPPRQNPPQASPVAPSLRSPVPTQHLTHIVDASARAGSSSRYMVGCTEDSAKPVPPPRCKHTQREAAELSCKERHIGVGTDVEVINGPQPVFYPAVSVSMSSSSNPAPPGAIAIVLKRTAVEDRRQWLASPSPRPLEGAAEVFGDEPGAIEAAPAVVRIRKLRPQSPSQQNAMVTHQTHKHRTRHSDAAALKPATENTKAPAQRLYATRRPQAANPANLANATPKLTTQKSGADTGATAQKMCSCVSCPLDSRSGLAEAWPGRSEYSCDLTPPSTIPCEVCLCEVRGGSSSLDIGLERERTGEQSGSSGDAEGRHTTAFAVGALRGASVEASNGRDLMRPDWVRGTSPAKPSPSPDTPPALFMAPVAPSCASSASTRDVEDAANGQENQLPPTQTSRRRGPLHHIAQTFPLTTGEPFAPHSLNQRHQTGTVASPGMVIPVWHATAPSPTPSPHEDETEA</sequence>
<feature type="compositionally biased region" description="Low complexity" evidence="1">
    <location>
        <begin position="517"/>
        <end position="526"/>
    </location>
</feature>
<feature type="compositionally biased region" description="Low complexity" evidence="1">
    <location>
        <begin position="668"/>
        <end position="679"/>
    </location>
</feature>